<name>A0AAN9EJX7_CROPI</name>
<protein>
    <submittedName>
        <fullName evidence="1">Uncharacterized protein</fullName>
    </submittedName>
</protein>
<dbReference type="AlphaFoldDB" id="A0AAN9EJX7"/>
<gene>
    <name evidence="1" type="ORF">RIF29_24093</name>
</gene>
<proteinExistence type="predicted"/>
<accession>A0AAN9EJX7</accession>
<reference evidence="1 2" key="1">
    <citation type="submission" date="2024-01" db="EMBL/GenBank/DDBJ databases">
        <title>The genomes of 5 underutilized Papilionoideae crops provide insights into root nodulation and disease resistanc.</title>
        <authorList>
            <person name="Yuan L."/>
        </authorList>
    </citation>
    <scope>NUCLEOTIDE SEQUENCE [LARGE SCALE GENOMIC DNA]</scope>
    <source>
        <strain evidence="1">ZHUSHIDOU_FW_LH</strain>
        <tissue evidence="1">Leaf</tissue>
    </source>
</reference>
<organism evidence="1 2">
    <name type="scientific">Crotalaria pallida</name>
    <name type="common">Smooth rattlebox</name>
    <name type="synonym">Crotalaria striata</name>
    <dbReference type="NCBI Taxonomy" id="3830"/>
    <lineage>
        <taxon>Eukaryota</taxon>
        <taxon>Viridiplantae</taxon>
        <taxon>Streptophyta</taxon>
        <taxon>Embryophyta</taxon>
        <taxon>Tracheophyta</taxon>
        <taxon>Spermatophyta</taxon>
        <taxon>Magnoliopsida</taxon>
        <taxon>eudicotyledons</taxon>
        <taxon>Gunneridae</taxon>
        <taxon>Pentapetalae</taxon>
        <taxon>rosids</taxon>
        <taxon>fabids</taxon>
        <taxon>Fabales</taxon>
        <taxon>Fabaceae</taxon>
        <taxon>Papilionoideae</taxon>
        <taxon>50 kb inversion clade</taxon>
        <taxon>genistoids sensu lato</taxon>
        <taxon>core genistoids</taxon>
        <taxon>Crotalarieae</taxon>
        <taxon>Crotalaria</taxon>
    </lineage>
</organism>
<evidence type="ECO:0000313" key="1">
    <source>
        <dbReference type="EMBL" id="KAK7258514.1"/>
    </source>
</evidence>
<comment type="caution">
    <text evidence="1">The sequence shown here is derived from an EMBL/GenBank/DDBJ whole genome shotgun (WGS) entry which is preliminary data.</text>
</comment>
<dbReference type="EMBL" id="JAYWIO010000005">
    <property type="protein sequence ID" value="KAK7258514.1"/>
    <property type="molecule type" value="Genomic_DNA"/>
</dbReference>
<keyword evidence="2" id="KW-1185">Reference proteome</keyword>
<evidence type="ECO:0000313" key="2">
    <source>
        <dbReference type="Proteomes" id="UP001372338"/>
    </source>
</evidence>
<sequence>MTYSELYSELQQPSLPPLANQPQLFMADGISNSHEVIGDHMPNSFNSFWMNFGNDMAMNHNAPIIQQNGVNLAQSNGYYLPCDMTTMSNVPSSVGMQDHVFSRPLDQDQRPLDQIQCSDSFSDLSYILRLGDELENYSASTSMLSNSADNKNIDNKNIDNNVDDFFGNSELVRHHQPR</sequence>
<dbReference type="Proteomes" id="UP001372338">
    <property type="component" value="Unassembled WGS sequence"/>
</dbReference>